<dbReference type="EMBL" id="LGGW01000092">
    <property type="protein sequence ID" value="KUK89408.1"/>
    <property type="molecule type" value="Genomic_DNA"/>
</dbReference>
<dbReference type="PATRIC" id="fig|1236046.5.peg.835"/>
<sequence length="27" mass="3170">GKYILKKLGIKEARRKLRLLESTKPTE</sequence>
<gene>
    <name evidence="1" type="ORF">XE02_1042</name>
</gene>
<evidence type="ECO:0000313" key="1">
    <source>
        <dbReference type="EMBL" id="KUK89408.1"/>
    </source>
</evidence>
<comment type="caution">
    <text evidence="1">The sequence shown here is derived from an EMBL/GenBank/DDBJ whole genome shotgun (WGS) entry which is preliminary data.</text>
</comment>
<name>A0A101I622_9BACT</name>
<protein>
    <submittedName>
        <fullName evidence="1">Putative lysophospholipase</fullName>
    </submittedName>
</protein>
<proteinExistence type="predicted"/>
<organism evidence="1 2">
    <name type="scientific">Mesotoga infera</name>
    <dbReference type="NCBI Taxonomy" id="1236046"/>
    <lineage>
        <taxon>Bacteria</taxon>
        <taxon>Thermotogati</taxon>
        <taxon>Thermotogota</taxon>
        <taxon>Thermotogae</taxon>
        <taxon>Kosmotogales</taxon>
        <taxon>Kosmotogaceae</taxon>
        <taxon>Mesotoga</taxon>
    </lineage>
</organism>
<dbReference type="Proteomes" id="UP000055014">
    <property type="component" value="Unassembled WGS sequence"/>
</dbReference>
<dbReference type="AlphaFoldDB" id="A0A101I622"/>
<evidence type="ECO:0000313" key="2">
    <source>
        <dbReference type="Proteomes" id="UP000055014"/>
    </source>
</evidence>
<feature type="non-terminal residue" evidence="1">
    <location>
        <position position="1"/>
    </location>
</feature>
<accession>A0A101I622</accession>
<reference evidence="2" key="1">
    <citation type="journal article" date="2015" name="MBio">
        <title>Genome-Resolved Metagenomic Analysis Reveals Roles for Candidate Phyla and Other Microbial Community Members in Biogeochemical Transformations in Oil Reservoirs.</title>
        <authorList>
            <person name="Hu P."/>
            <person name="Tom L."/>
            <person name="Singh A."/>
            <person name="Thomas B.C."/>
            <person name="Baker B.J."/>
            <person name="Piceno Y.M."/>
            <person name="Andersen G.L."/>
            <person name="Banfield J.F."/>
        </authorList>
    </citation>
    <scope>NUCLEOTIDE SEQUENCE [LARGE SCALE GENOMIC DNA]</scope>
</reference>